<dbReference type="EMBL" id="CAUYUJ010004525">
    <property type="protein sequence ID" value="CAK0809916.1"/>
    <property type="molecule type" value="Genomic_DNA"/>
</dbReference>
<keyword evidence="3" id="KW-1185">Reference proteome</keyword>
<comment type="caution">
    <text evidence="2">The sequence shown here is derived from an EMBL/GenBank/DDBJ whole genome shotgun (WGS) entry which is preliminary data.</text>
</comment>
<evidence type="ECO:0000313" key="2">
    <source>
        <dbReference type="EMBL" id="CAK0809916.1"/>
    </source>
</evidence>
<dbReference type="Proteomes" id="UP001189429">
    <property type="component" value="Unassembled WGS sequence"/>
</dbReference>
<sequence length="147" mass="15097">MGFAEYEAARAALLQVESAPGSAKRGAWLACEAAWAAAVELRIPEVPTEFAEAQKAAWALQSAPGVSRRPSWLEAEAAWAKALEAEPRGPPPPLGAATPAVREGAAAPAAPPGRRCCAAGVWKLLLAGLPRKQAQAPLGVCDRAVGA</sequence>
<gene>
    <name evidence="2" type="ORF">PCOR1329_LOCUS15038</name>
</gene>
<organism evidence="2 3">
    <name type="scientific">Prorocentrum cordatum</name>
    <dbReference type="NCBI Taxonomy" id="2364126"/>
    <lineage>
        <taxon>Eukaryota</taxon>
        <taxon>Sar</taxon>
        <taxon>Alveolata</taxon>
        <taxon>Dinophyceae</taxon>
        <taxon>Prorocentrales</taxon>
        <taxon>Prorocentraceae</taxon>
        <taxon>Prorocentrum</taxon>
    </lineage>
</organism>
<feature type="region of interest" description="Disordered" evidence="1">
    <location>
        <begin position="84"/>
        <end position="111"/>
    </location>
</feature>
<evidence type="ECO:0000313" key="3">
    <source>
        <dbReference type="Proteomes" id="UP001189429"/>
    </source>
</evidence>
<proteinExistence type="predicted"/>
<evidence type="ECO:0000256" key="1">
    <source>
        <dbReference type="SAM" id="MobiDB-lite"/>
    </source>
</evidence>
<name>A0ABN9QVV5_9DINO</name>
<feature type="compositionally biased region" description="Low complexity" evidence="1">
    <location>
        <begin position="95"/>
        <end position="111"/>
    </location>
</feature>
<protein>
    <submittedName>
        <fullName evidence="2">Uncharacterized protein</fullName>
    </submittedName>
</protein>
<accession>A0ABN9QVV5</accession>
<reference evidence="2" key="1">
    <citation type="submission" date="2023-10" db="EMBL/GenBank/DDBJ databases">
        <authorList>
            <person name="Chen Y."/>
            <person name="Shah S."/>
            <person name="Dougan E. K."/>
            <person name="Thang M."/>
            <person name="Chan C."/>
        </authorList>
    </citation>
    <scope>NUCLEOTIDE SEQUENCE [LARGE SCALE GENOMIC DNA]</scope>
</reference>